<dbReference type="InterPro" id="IPR058565">
    <property type="entry name" value="Ig_TRAPPC9_Trs120_1st"/>
</dbReference>
<dbReference type="Pfam" id="PF26280">
    <property type="entry name" value="Ig_TRAPPC9-Trs120_2nd"/>
    <property type="match status" value="2"/>
</dbReference>
<dbReference type="Pfam" id="PF26251">
    <property type="entry name" value="TPR_TRAPPC9-Trs120"/>
    <property type="match status" value="1"/>
</dbReference>
<keyword evidence="2" id="KW-0333">Golgi apparatus</keyword>
<dbReference type="EMBL" id="ML119107">
    <property type="protein sequence ID" value="RPB17003.1"/>
    <property type="molecule type" value="Genomic_DNA"/>
</dbReference>
<feature type="domain" description="Trs120/TRAPPC9 fourth Ig-like" evidence="8">
    <location>
        <begin position="1318"/>
        <end position="1471"/>
    </location>
</feature>
<dbReference type="InterPro" id="IPR058568">
    <property type="entry name" value="Ig_TRAPPC9_Trs120_4th"/>
</dbReference>
<dbReference type="STRING" id="1392247.A0A3N4L2F5"/>
<evidence type="ECO:0000259" key="8">
    <source>
        <dbReference type="Pfam" id="PF26283"/>
    </source>
</evidence>
<protein>
    <submittedName>
        <fullName evidence="9">Trs120-domain-containing protein</fullName>
    </submittedName>
</protein>
<dbReference type="InParanoid" id="A0A3N4L2F5"/>
<dbReference type="Pfam" id="PF26254">
    <property type="entry name" value="Ig_TRAPPC9-Trs120_1st"/>
    <property type="match status" value="1"/>
</dbReference>
<dbReference type="InterPro" id="IPR013935">
    <property type="entry name" value="Trs120_TRAPPC9"/>
</dbReference>
<evidence type="ECO:0000256" key="2">
    <source>
        <dbReference type="ARBA" id="ARBA00023034"/>
    </source>
</evidence>
<comment type="subcellular location">
    <subcellularLocation>
        <location evidence="1">Golgi apparatus</location>
    </subcellularLocation>
</comment>
<dbReference type="Pfam" id="PF26282">
    <property type="entry name" value="Ig_TRAPPC9-Trs120_3rd"/>
    <property type="match status" value="1"/>
</dbReference>
<evidence type="ECO:0000313" key="9">
    <source>
        <dbReference type="EMBL" id="RPB17003.1"/>
    </source>
</evidence>
<evidence type="ECO:0000256" key="1">
    <source>
        <dbReference type="ARBA" id="ARBA00004555"/>
    </source>
</evidence>
<accession>A0A3N4L2F5</accession>
<dbReference type="OrthoDB" id="27962at2759"/>
<dbReference type="Pfam" id="PF08626">
    <property type="entry name" value="TRAPPC9-Trs120"/>
    <property type="match status" value="1"/>
</dbReference>
<dbReference type="InterPro" id="IPR058564">
    <property type="entry name" value="TPR_TRAPPC9_Trs120"/>
</dbReference>
<dbReference type="InterPro" id="IPR058567">
    <property type="entry name" value="Ig_TRAPPC9_Trs120_3rd"/>
</dbReference>
<evidence type="ECO:0000259" key="6">
    <source>
        <dbReference type="Pfam" id="PF26254"/>
    </source>
</evidence>
<name>A0A3N4L2F5_9PEZI</name>
<dbReference type="InterPro" id="IPR058563">
    <property type="entry name" value="Trs120_TRAPPC9_N"/>
</dbReference>
<organism evidence="9 10">
    <name type="scientific">Morchella conica CCBAS932</name>
    <dbReference type="NCBI Taxonomy" id="1392247"/>
    <lineage>
        <taxon>Eukaryota</taxon>
        <taxon>Fungi</taxon>
        <taxon>Dikarya</taxon>
        <taxon>Ascomycota</taxon>
        <taxon>Pezizomycotina</taxon>
        <taxon>Pezizomycetes</taxon>
        <taxon>Pezizales</taxon>
        <taxon>Morchellaceae</taxon>
        <taxon>Morchella</taxon>
    </lineage>
</organism>
<evidence type="ECO:0000256" key="3">
    <source>
        <dbReference type="SAM" id="MobiDB-lite"/>
    </source>
</evidence>
<reference evidence="9 10" key="1">
    <citation type="journal article" date="2018" name="Nat. Ecol. Evol.">
        <title>Pezizomycetes genomes reveal the molecular basis of ectomycorrhizal truffle lifestyle.</title>
        <authorList>
            <person name="Murat C."/>
            <person name="Payen T."/>
            <person name="Noel B."/>
            <person name="Kuo A."/>
            <person name="Morin E."/>
            <person name="Chen J."/>
            <person name="Kohler A."/>
            <person name="Krizsan K."/>
            <person name="Balestrini R."/>
            <person name="Da Silva C."/>
            <person name="Montanini B."/>
            <person name="Hainaut M."/>
            <person name="Levati E."/>
            <person name="Barry K.W."/>
            <person name="Belfiori B."/>
            <person name="Cichocki N."/>
            <person name="Clum A."/>
            <person name="Dockter R.B."/>
            <person name="Fauchery L."/>
            <person name="Guy J."/>
            <person name="Iotti M."/>
            <person name="Le Tacon F."/>
            <person name="Lindquist E.A."/>
            <person name="Lipzen A."/>
            <person name="Malagnac F."/>
            <person name="Mello A."/>
            <person name="Molinier V."/>
            <person name="Miyauchi S."/>
            <person name="Poulain J."/>
            <person name="Riccioni C."/>
            <person name="Rubini A."/>
            <person name="Sitrit Y."/>
            <person name="Splivallo R."/>
            <person name="Traeger S."/>
            <person name="Wang M."/>
            <person name="Zifcakova L."/>
            <person name="Wipf D."/>
            <person name="Zambonelli A."/>
            <person name="Paolocci F."/>
            <person name="Nowrousian M."/>
            <person name="Ottonello S."/>
            <person name="Baldrian P."/>
            <person name="Spatafora J.W."/>
            <person name="Henrissat B."/>
            <person name="Nagy L.G."/>
            <person name="Aury J.M."/>
            <person name="Wincker P."/>
            <person name="Grigoriev I.V."/>
            <person name="Bonfante P."/>
            <person name="Martin F.M."/>
        </authorList>
    </citation>
    <scope>NUCLEOTIDE SEQUENCE [LARGE SCALE GENOMIC DNA]</scope>
    <source>
        <strain evidence="9 10">CCBAS932</strain>
    </source>
</reference>
<feature type="region of interest" description="Disordered" evidence="3">
    <location>
        <begin position="200"/>
        <end position="219"/>
    </location>
</feature>
<dbReference type="Proteomes" id="UP000277580">
    <property type="component" value="Unassembled WGS sequence"/>
</dbReference>
<feature type="domain" description="Trs120/TRAPPC9 N-terminal" evidence="4">
    <location>
        <begin position="6"/>
        <end position="331"/>
    </location>
</feature>
<evidence type="ECO:0000313" key="10">
    <source>
        <dbReference type="Proteomes" id="UP000277580"/>
    </source>
</evidence>
<dbReference type="FunCoup" id="A0A3N4L2F5">
    <property type="interactions" value="30"/>
</dbReference>
<keyword evidence="10" id="KW-1185">Reference proteome</keyword>
<dbReference type="Pfam" id="PF26283">
    <property type="entry name" value="Ig_TRAPPC9-Trs120_4th"/>
    <property type="match status" value="1"/>
</dbReference>
<evidence type="ECO:0000259" key="7">
    <source>
        <dbReference type="Pfam" id="PF26282"/>
    </source>
</evidence>
<feature type="domain" description="Trs120/TRAPPC9 third Ig-like" evidence="7">
    <location>
        <begin position="1106"/>
        <end position="1301"/>
    </location>
</feature>
<gene>
    <name evidence="9" type="ORF">P167DRAFT_516343</name>
</gene>
<feature type="compositionally biased region" description="Low complexity" evidence="3">
    <location>
        <begin position="1013"/>
        <end position="1024"/>
    </location>
</feature>
<dbReference type="PANTHER" id="PTHR21512:SF5">
    <property type="entry name" value="TRAFFICKING PROTEIN PARTICLE COMPLEX SUBUNIT 9"/>
    <property type="match status" value="1"/>
</dbReference>
<feature type="compositionally biased region" description="Basic and acidic residues" evidence="3">
    <location>
        <begin position="1129"/>
        <end position="1139"/>
    </location>
</feature>
<feature type="domain" description="Trs120/TRAPPC9 TPR region" evidence="5">
    <location>
        <begin position="396"/>
        <end position="687"/>
    </location>
</feature>
<dbReference type="GO" id="GO:0005802">
    <property type="term" value="C:trans-Golgi network"/>
    <property type="evidence" value="ECO:0007669"/>
    <property type="project" value="TreeGrafter"/>
</dbReference>
<evidence type="ECO:0000259" key="5">
    <source>
        <dbReference type="Pfam" id="PF26251"/>
    </source>
</evidence>
<feature type="region of interest" description="Disordered" evidence="3">
    <location>
        <begin position="359"/>
        <end position="381"/>
    </location>
</feature>
<feature type="domain" description="Trs120/TRAPPC9 first Ig-like" evidence="6">
    <location>
        <begin position="701"/>
        <end position="902"/>
    </location>
</feature>
<dbReference type="PANTHER" id="PTHR21512">
    <property type="entry name" value="TRAFFICKING PROTEIN PARTICLE COMPLEX SUBUNIT 9"/>
    <property type="match status" value="1"/>
</dbReference>
<feature type="region of interest" description="Disordered" evidence="3">
    <location>
        <begin position="1124"/>
        <end position="1144"/>
    </location>
</feature>
<evidence type="ECO:0000259" key="4">
    <source>
        <dbReference type="Pfam" id="PF08626"/>
    </source>
</evidence>
<proteinExistence type="predicted"/>
<sequence length="1474" mass="161439">MGLDSLSYTAPSRIKALLCPLGRIKRSRFLHFVERLQSSNVVRLGDVTPDTKPNRTLFSPQGFPSGQIVYDLTTSLDREHEYLEGFELYRRTFLVIAIADHMEDNDSEALSTQLEELKFLYPRALYHVCLIFDSPPLVSITPPETTPHSKDAHGERQVFIPVPTQKEARNNSMRTIMCDITTVLLSELGGFARSVQGLPTIESPLSTDGQPGGPLGPRDQRMSMPAGLLGSNLGVGGTSAAAASKRMTMTGFGSASASERTRNKGKGRIVIAVAGLYLMTGRLPDALKEFIEGAEAARTSSDHLWYGKALEGIGICMVLLLHLKVDFQVSTQSFTPPYGVVTDAHVQIPSIPLPTVETLKGARSSPAGSKPGTPIPGQSGDLGENYSVSPDKIFMLLNEHLDIILNQYSRSSIIPAESIPQICFSETVIRFCKFRASCYLASGLNDESLAHIVLNTPIPPTKMWKAVPIRSEIATTVMRAYPFPVENMTALDATRVLSGIASVLGAIGARRRKALVTRELVKILIPGLIQARVVGAAEVGVHPAAGLSAISGGALGGSPLDLGEGDAESGIMELLEDLCRAYGVLPTGTREDPPVATDEDGADAFRAAMATADVIAEQEIRSFGWPALKIHVLRNCTALCEALPDFHGVLRFTAQLLRTADNDLTKEEQMRLSTTISRTVGAARKLGLPNVEAGYWDQFLLRDVEVVENSMWRPPIAHSKNELMDADADAPPSAPIEVDKNPFIYNPFLKKAEAATVDQVLVTGEAAEFRVTLQNPFEFDIEVESVTLDTTGVEVDVQPVGVVINPFRTYQIAVFATPKAGGSIKILGCKIKVFGCVERSFPIFTEGLDNRERDIKTKRYGLKAAEPKNTRPVSAISATQRSSRVPAPLHPIPKTLSLTVVDPQPLLVVKSTSLSQSALMVLEGERRVFDITFNNLSATDVDLLVFSFRDSTTGRIQQALNEKGNSPAEMYELELMLAKKRAFTWHKRDKTPRKVLEMEGSSGEIIEVEDSASSDGAGDAGAKTGDADIKPEVNGKVVKRNQEKTIFVPGFGKATFEIMVLGKPGLTHGSVQADYGHLGMHRNEVADKFYTRQVVFPVTVTVNASIELARVDFVPFSTDLQFESIPGGTKDDNEREKPEGVGQEGQFKELFRRMGVKDDPGEYCLMLLDLRNAWPQALKIKLYARDSPATDEDSEESWNGSFYAEDVLQAGHTSRVILPIKRIFLAEPTAAIPSLSASQRQFVVSTAKVTAEQERQTREAFWYREEVLKYIRGTWEEVGTTRVGDIELRGIRLSQRMVETIRVEDIGINIGVKESSSEDMVEGVDPVMRRIGPSKYLVATDEFLTLTTKLTNRTNRTVKPLLRLLPALRNQATTIALDLTRRLAFNGLLQQSLPALKPQEEFTVEMGFVALCRGEFEISGSVEEIRTAESTPDDLKGDGELGPDGIPVDLISKMIGRKTWVSREMCVIVARDLD</sequence>
<feature type="region of interest" description="Disordered" evidence="3">
    <location>
        <begin position="1007"/>
        <end position="1029"/>
    </location>
</feature>